<reference evidence="1 2" key="1">
    <citation type="journal article" date="2015" name="Genome Announc.">
        <title>Complete Genome Sequence of the Novel Temperate Clostridium difficile Phage phiCDIF1296T.</title>
        <authorList>
            <person name="Wittmann J."/>
            <person name="Riedel T."/>
            <person name="Bunk B."/>
            <person name="Sproer C."/>
            <person name="Gronow S."/>
            <person name="Overmann J."/>
        </authorList>
    </citation>
    <scope>NUCLEOTIDE SEQUENCE [LARGE SCALE GENOMIC DNA]</scope>
    <source>
        <strain evidence="2">ATCC 9689 / DSM 1296 / BCRC 10642 / JCM 1296 / NCIMB 10666 / NCTC 11209 / 90556-M6S</strain>
    </source>
</reference>
<proteinExistence type="predicted"/>
<organism evidence="1 2">
    <name type="scientific">Clostridioides difficile ATCC 9689 = DSM 1296</name>
    <dbReference type="NCBI Taxonomy" id="1121308"/>
    <lineage>
        <taxon>Bacteria</taxon>
        <taxon>Bacillati</taxon>
        <taxon>Bacillota</taxon>
        <taxon>Clostridia</taxon>
        <taxon>Peptostreptococcales</taxon>
        <taxon>Peptostreptococcaceae</taxon>
        <taxon>Clostridioides</taxon>
    </lineage>
</organism>
<dbReference type="Proteomes" id="UP001510562">
    <property type="component" value="Chromosome"/>
</dbReference>
<accession>A0ACA7UPB9</accession>
<gene>
    <name evidence="1" type="ORF">CDIF1296T_phi142</name>
</gene>
<sequence length="88" mass="10572">MSLKYKDKEFVLVEKKNINELDNSNINYIDLKDKQYYVVTQGRRSKRFNNEDVSEIKKDLDNGMSLRKCAEKWNCSTRTIQDIKQNKY</sequence>
<keyword evidence="2" id="KW-1185">Reference proteome</keyword>
<name>A0ACA7UPB9_CLODI</name>
<protein>
    <submittedName>
        <fullName evidence="1">Uncharacterized protein</fullName>
    </submittedName>
</protein>
<dbReference type="EMBL" id="CP011970">
    <property type="protein sequence ID" value="AKP44816.1"/>
    <property type="molecule type" value="Genomic_DNA"/>
</dbReference>
<evidence type="ECO:0000313" key="1">
    <source>
        <dbReference type="EMBL" id="AKP44816.1"/>
    </source>
</evidence>
<evidence type="ECO:0000313" key="2">
    <source>
        <dbReference type="Proteomes" id="UP001510562"/>
    </source>
</evidence>